<proteinExistence type="predicted"/>
<dbReference type="InterPro" id="IPR019906">
    <property type="entry name" value="Ribosomal_uL6_bac-type"/>
</dbReference>
<dbReference type="Pfam" id="PF00347">
    <property type="entry name" value="Ribosomal_L6"/>
    <property type="match status" value="1"/>
</dbReference>
<dbReference type="Gene3D" id="3.90.930.12">
    <property type="entry name" value="Ribosomal protein L6, alpha-beta domain"/>
    <property type="match status" value="2"/>
</dbReference>
<keyword evidence="2" id="KW-0694">RNA-binding</keyword>
<feature type="non-terminal residue" evidence="6">
    <location>
        <position position="121"/>
    </location>
</feature>
<evidence type="ECO:0000256" key="1">
    <source>
        <dbReference type="ARBA" id="ARBA00022730"/>
    </source>
</evidence>
<name>A0A382TJC3_9ZZZZ</name>
<dbReference type="InterPro" id="IPR000702">
    <property type="entry name" value="Ribosomal_uL6-like"/>
</dbReference>
<dbReference type="PANTHER" id="PTHR11655">
    <property type="entry name" value="60S/50S RIBOSOMAL PROTEIN L6/L9"/>
    <property type="match status" value="1"/>
</dbReference>
<evidence type="ECO:0000256" key="3">
    <source>
        <dbReference type="ARBA" id="ARBA00022980"/>
    </source>
</evidence>
<keyword evidence="3" id="KW-0689">Ribosomal protein</keyword>
<dbReference type="PRINTS" id="PR00059">
    <property type="entry name" value="RIBOSOMALL6"/>
</dbReference>
<evidence type="ECO:0000313" key="6">
    <source>
        <dbReference type="EMBL" id="SVD22063.1"/>
    </source>
</evidence>
<dbReference type="GO" id="GO:0019843">
    <property type="term" value="F:rRNA binding"/>
    <property type="evidence" value="ECO:0007669"/>
    <property type="project" value="UniProtKB-KW"/>
</dbReference>
<reference evidence="6" key="1">
    <citation type="submission" date="2018-05" db="EMBL/GenBank/DDBJ databases">
        <authorList>
            <person name="Lanie J.A."/>
            <person name="Ng W.-L."/>
            <person name="Kazmierczak K.M."/>
            <person name="Andrzejewski T.M."/>
            <person name="Davidsen T.M."/>
            <person name="Wayne K.J."/>
            <person name="Tettelin H."/>
            <person name="Glass J.I."/>
            <person name="Rusch D."/>
            <person name="Podicherti R."/>
            <person name="Tsui H.-C.T."/>
            <person name="Winkler M.E."/>
        </authorList>
    </citation>
    <scope>NUCLEOTIDE SEQUENCE</scope>
</reference>
<keyword evidence="1" id="KW-0699">rRNA-binding</keyword>
<dbReference type="GO" id="GO:0022625">
    <property type="term" value="C:cytosolic large ribosomal subunit"/>
    <property type="evidence" value="ECO:0007669"/>
    <property type="project" value="TreeGrafter"/>
</dbReference>
<dbReference type="PANTHER" id="PTHR11655:SF14">
    <property type="entry name" value="LARGE RIBOSOMAL SUBUNIT PROTEIN UL6M"/>
    <property type="match status" value="1"/>
</dbReference>
<sequence length="121" mass="13401">MSRIGKLPVKIPSGVECKMDGVSFRVKGPKGQLQRDFHPNMKVEIDGEEIRVVRPTDGRLDRSLHGLTRTLVNNMVVGVTEGFSKKLNIVGVGYRVELKGKDLFLNLGYSHPITYPAPEGI</sequence>
<dbReference type="AlphaFoldDB" id="A0A382TJC3"/>
<dbReference type="SUPFAM" id="SSF56053">
    <property type="entry name" value="Ribosomal protein L6"/>
    <property type="match status" value="2"/>
</dbReference>
<feature type="domain" description="Large ribosomal subunit protein uL6 alpha-beta" evidence="5">
    <location>
        <begin position="11"/>
        <end position="82"/>
    </location>
</feature>
<dbReference type="GO" id="GO:0003735">
    <property type="term" value="F:structural constituent of ribosome"/>
    <property type="evidence" value="ECO:0007669"/>
    <property type="project" value="InterPro"/>
</dbReference>
<dbReference type="InterPro" id="IPR020040">
    <property type="entry name" value="Ribosomal_uL6_a/b-dom"/>
</dbReference>
<evidence type="ECO:0000256" key="4">
    <source>
        <dbReference type="ARBA" id="ARBA00023274"/>
    </source>
</evidence>
<dbReference type="EMBL" id="UINC01136982">
    <property type="protein sequence ID" value="SVD22063.1"/>
    <property type="molecule type" value="Genomic_DNA"/>
</dbReference>
<gene>
    <name evidence="6" type="ORF">METZ01_LOCUS374917</name>
</gene>
<dbReference type="FunFam" id="3.90.930.12:FF:000002">
    <property type="entry name" value="50S ribosomal protein L6"/>
    <property type="match status" value="1"/>
</dbReference>
<dbReference type="GO" id="GO:0002181">
    <property type="term" value="P:cytoplasmic translation"/>
    <property type="evidence" value="ECO:0007669"/>
    <property type="project" value="TreeGrafter"/>
</dbReference>
<evidence type="ECO:0000256" key="2">
    <source>
        <dbReference type="ARBA" id="ARBA00022884"/>
    </source>
</evidence>
<evidence type="ECO:0000259" key="5">
    <source>
        <dbReference type="Pfam" id="PF00347"/>
    </source>
</evidence>
<organism evidence="6">
    <name type="scientific">marine metagenome</name>
    <dbReference type="NCBI Taxonomy" id="408172"/>
    <lineage>
        <taxon>unclassified sequences</taxon>
        <taxon>metagenomes</taxon>
        <taxon>ecological metagenomes</taxon>
    </lineage>
</organism>
<protein>
    <recommendedName>
        <fullName evidence="5">Large ribosomal subunit protein uL6 alpha-beta domain-containing protein</fullName>
    </recommendedName>
</protein>
<dbReference type="InterPro" id="IPR036789">
    <property type="entry name" value="Ribosomal_uL6-like_a/b-dom_sf"/>
</dbReference>
<keyword evidence="4" id="KW-0687">Ribonucleoprotein</keyword>
<accession>A0A382TJC3</accession>